<organism evidence="3 4">
    <name type="scientific">Psychrosphaera saromensis</name>
    <dbReference type="NCBI Taxonomy" id="716813"/>
    <lineage>
        <taxon>Bacteria</taxon>
        <taxon>Pseudomonadati</taxon>
        <taxon>Pseudomonadota</taxon>
        <taxon>Gammaproteobacteria</taxon>
        <taxon>Alteromonadales</taxon>
        <taxon>Pseudoalteromonadaceae</taxon>
        <taxon>Psychrosphaera</taxon>
    </lineage>
</organism>
<keyword evidence="2" id="KW-0378">Hydrolase</keyword>
<dbReference type="NCBIfam" id="TIGR00051">
    <property type="entry name" value="YbgC/FadM family acyl-CoA thioesterase"/>
    <property type="match status" value="1"/>
</dbReference>
<dbReference type="RefSeq" id="WP_105052104.1">
    <property type="nucleotide sequence ID" value="NZ_BMYG01000002.1"/>
</dbReference>
<gene>
    <name evidence="3" type="ORF">BTO11_08015</name>
</gene>
<reference evidence="3 4" key="1">
    <citation type="submission" date="2016-12" db="EMBL/GenBank/DDBJ databases">
        <title>Diversity of luminous bacteria.</title>
        <authorList>
            <person name="Yoshizawa S."/>
            <person name="Kogure K."/>
        </authorList>
    </citation>
    <scope>NUCLEOTIDE SEQUENCE [LARGE SCALE GENOMIC DNA]</scope>
    <source>
        <strain evidence="3 4">SA4-48</strain>
    </source>
</reference>
<sequence>MSHTSQIKVRGFHLDVYQHVNNARYLEFLEEARWEYLEDSGDIEFFQSLGLAWVIVNININYRASATMGHTLDVKTSLSKVGGKSAVFHQDISIAGSGVAIADADITFVVLNQKTGKAVPIEGDLLERMQSHLNSSKEEL</sequence>
<dbReference type="OrthoDB" id="9801517at2"/>
<keyword evidence="4" id="KW-1185">Reference proteome</keyword>
<dbReference type="Proteomes" id="UP000239007">
    <property type="component" value="Unassembled WGS sequence"/>
</dbReference>
<dbReference type="EMBL" id="MSCH01000003">
    <property type="protein sequence ID" value="PQJ53616.1"/>
    <property type="molecule type" value="Genomic_DNA"/>
</dbReference>
<dbReference type="PANTHER" id="PTHR31793:SF24">
    <property type="entry name" value="LONG-CHAIN ACYL-COA THIOESTERASE FADM"/>
    <property type="match status" value="1"/>
</dbReference>
<dbReference type="CDD" id="cd00586">
    <property type="entry name" value="4HBT"/>
    <property type="match status" value="1"/>
</dbReference>
<evidence type="ECO:0000313" key="4">
    <source>
        <dbReference type="Proteomes" id="UP000239007"/>
    </source>
</evidence>
<dbReference type="InterPro" id="IPR050563">
    <property type="entry name" value="4-hydroxybenzoyl-CoA_TE"/>
</dbReference>
<evidence type="ECO:0000313" key="3">
    <source>
        <dbReference type="EMBL" id="PQJ53616.1"/>
    </source>
</evidence>
<dbReference type="InterPro" id="IPR006684">
    <property type="entry name" value="YbgC/YbaW"/>
</dbReference>
<dbReference type="InterPro" id="IPR029069">
    <property type="entry name" value="HotDog_dom_sf"/>
</dbReference>
<evidence type="ECO:0000256" key="2">
    <source>
        <dbReference type="ARBA" id="ARBA00022801"/>
    </source>
</evidence>
<accession>A0A2S7UUE7</accession>
<dbReference type="Gene3D" id="3.10.129.10">
    <property type="entry name" value="Hotdog Thioesterase"/>
    <property type="match status" value="1"/>
</dbReference>
<dbReference type="GO" id="GO:0047617">
    <property type="term" value="F:fatty acyl-CoA hydrolase activity"/>
    <property type="evidence" value="ECO:0007669"/>
    <property type="project" value="TreeGrafter"/>
</dbReference>
<dbReference type="PANTHER" id="PTHR31793">
    <property type="entry name" value="4-HYDROXYBENZOYL-COA THIOESTERASE FAMILY MEMBER"/>
    <property type="match status" value="1"/>
</dbReference>
<comment type="caution">
    <text evidence="3">The sequence shown here is derived from an EMBL/GenBank/DDBJ whole genome shotgun (WGS) entry which is preliminary data.</text>
</comment>
<comment type="similarity">
    <text evidence="1">Belongs to the 4-hydroxybenzoyl-CoA thioesterase family.</text>
</comment>
<protein>
    <submittedName>
        <fullName evidence="3">Thioesterase</fullName>
    </submittedName>
</protein>
<evidence type="ECO:0000256" key="1">
    <source>
        <dbReference type="ARBA" id="ARBA00005953"/>
    </source>
</evidence>
<dbReference type="SUPFAM" id="SSF54637">
    <property type="entry name" value="Thioesterase/thiol ester dehydrase-isomerase"/>
    <property type="match status" value="1"/>
</dbReference>
<name>A0A2S7UUE7_9GAMM</name>
<proteinExistence type="inferred from homology"/>
<dbReference type="Pfam" id="PF13279">
    <property type="entry name" value="4HBT_2"/>
    <property type="match status" value="1"/>
</dbReference>
<dbReference type="AlphaFoldDB" id="A0A2S7UUE7"/>